<dbReference type="AlphaFoldDB" id="A0A5S4FGR0"/>
<reference evidence="3 4" key="1">
    <citation type="submission" date="2019-05" db="EMBL/GenBank/DDBJ databases">
        <title>Draft genome sequence of Nonomuraea turkmeniaca DSM 43926.</title>
        <authorList>
            <person name="Saricaoglu S."/>
            <person name="Isik K."/>
        </authorList>
    </citation>
    <scope>NUCLEOTIDE SEQUENCE [LARGE SCALE GENOMIC DNA]</scope>
    <source>
        <strain evidence="3 4">DSM 43926</strain>
    </source>
</reference>
<feature type="transmembrane region" description="Helical" evidence="2">
    <location>
        <begin position="12"/>
        <end position="31"/>
    </location>
</feature>
<keyword evidence="2" id="KW-1133">Transmembrane helix</keyword>
<keyword evidence="4" id="KW-1185">Reference proteome</keyword>
<dbReference type="Proteomes" id="UP000309128">
    <property type="component" value="Unassembled WGS sequence"/>
</dbReference>
<feature type="region of interest" description="Disordered" evidence="1">
    <location>
        <begin position="28"/>
        <end position="80"/>
    </location>
</feature>
<evidence type="ECO:0000313" key="4">
    <source>
        <dbReference type="Proteomes" id="UP000309128"/>
    </source>
</evidence>
<dbReference type="RefSeq" id="WP_138667953.1">
    <property type="nucleotide sequence ID" value="NZ_VCKY01000070.1"/>
</dbReference>
<evidence type="ECO:0000313" key="3">
    <source>
        <dbReference type="EMBL" id="TMR18537.1"/>
    </source>
</evidence>
<keyword evidence="2" id="KW-0812">Transmembrane</keyword>
<gene>
    <name evidence="3" type="ORF">ETD86_21545</name>
</gene>
<organism evidence="3 4">
    <name type="scientific">Nonomuraea turkmeniaca</name>
    <dbReference type="NCBI Taxonomy" id="103838"/>
    <lineage>
        <taxon>Bacteria</taxon>
        <taxon>Bacillati</taxon>
        <taxon>Actinomycetota</taxon>
        <taxon>Actinomycetes</taxon>
        <taxon>Streptosporangiales</taxon>
        <taxon>Streptosporangiaceae</taxon>
        <taxon>Nonomuraea</taxon>
    </lineage>
</organism>
<name>A0A5S4FGR0_9ACTN</name>
<feature type="compositionally biased region" description="Basic and acidic residues" evidence="1">
    <location>
        <begin position="50"/>
        <end position="63"/>
    </location>
</feature>
<evidence type="ECO:0000256" key="2">
    <source>
        <dbReference type="SAM" id="Phobius"/>
    </source>
</evidence>
<accession>A0A5S4FGR0</accession>
<sequence>MKPHRQAEWSFAKGLVVVGAIIAGIGMSGALGDGKTPPPDLSKLGTLFKDVGERPAERDEKPKKSGKKPTKKALEMCPDDPYHCWWQ</sequence>
<evidence type="ECO:0000256" key="1">
    <source>
        <dbReference type="SAM" id="MobiDB-lite"/>
    </source>
</evidence>
<comment type="caution">
    <text evidence="3">The sequence shown here is derived from an EMBL/GenBank/DDBJ whole genome shotgun (WGS) entry which is preliminary data.</text>
</comment>
<dbReference type="EMBL" id="VCKY01000070">
    <property type="protein sequence ID" value="TMR18537.1"/>
    <property type="molecule type" value="Genomic_DNA"/>
</dbReference>
<proteinExistence type="predicted"/>
<keyword evidence="2" id="KW-0472">Membrane</keyword>
<protein>
    <submittedName>
        <fullName evidence="3">Uncharacterized protein</fullName>
    </submittedName>
</protein>